<evidence type="ECO:0008006" key="3">
    <source>
        <dbReference type="Google" id="ProtNLM"/>
    </source>
</evidence>
<evidence type="ECO:0000313" key="2">
    <source>
        <dbReference type="Proteomes" id="UP000054370"/>
    </source>
</evidence>
<gene>
    <name evidence="1" type="ORF">AL548_001445</name>
</gene>
<dbReference type="Gene3D" id="1.10.10.60">
    <property type="entry name" value="Homeodomain-like"/>
    <property type="match status" value="1"/>
</dbReference>
<proteinExistence type="predicted"/>
<evidence type="ECO:0000313" key="1">
    <source>
        <dbReference type="EMBL" id="PNM77266.1"/>
    </source>
</evidence>
<organism evidence="1 2">
    <name type="scientific">Vibrio vulnificus</name>
    <dbReference type="NCBI Taxonomy" id="672"/>
    <lineage>
        <taxon>Bacteria</taxon>
        <taxon>Pseudomonadati</taxon>
        <taxon>Pseudomonadota</taxon>
        <taxon>Gammaproteobacteria</taxon>
        <taxon>Vibrionales</taxon>
        <taxon>Vibrionaceae</taxon>
        <taxon>Vibrio</taxon>
    </lineage>
</organism>
<name>A0ABX4X324_VIBVL</name>
<keyword evidence="2" id="KW-1185">Reference proteome</keyword>
<sequence>MRISPSAESSKLLRESFWLATDAFQKQLILRALESNQGNWAATARQLELDSGNLHRLAKRLGIK</sequence>
<dbReference type="InterPro" id="IPR009057">
    <property type="entry name" value="Homeodomain-like_sf"/>
</dbReference>
<dbReference type="InterPro" id="IPR002197">
    <property type="entry name" value="HTH_Fis"/>
</dbReference>
<dbReference type="SUPFAM" id="SSF46689">
    <property type="entry name" value="Homeodomain-like"/>
    <property type="match status" value="1"/>
</dbReference>
<accession>A0ABX4X324</accession>
<dbReference type="PRINTS" id="PR01590">
    <property type="entry name" value="HTHFIS"/>
</dbReference>
<comment type="caution">
    <text evidence="1">The sequence shown here is derived from an EMBL/GenBank/DDBJ whole genome shotgun (WGS) entry which is preliminary data.</text>
</comment>
<dbReference type="Proteomes" id="UP000054370">
    <property type="component" value="Unassembled WGS sequence"/>
</dbReference>
<dbReference type="EMBL" id="LOSH02000001">
    <property type="protein sequence ID" value="PNM77266.1"/>
    <property type="molecule type" value="Genomic_DNA"/>
</dbReference>
<protein>
    <recommendedName>
        <fullName evidence="3">Anaerobic nitric oxide reductase transcription regulator</fullName>
    </recommendedName>
</protein>
<reference evidence="1" key="1">
    <citation type="submission" date="2017-12" db="EMBL/GenBank/DDBJ databases">
        <title>FDA dAtabase for Regulatory Grade micrObial Sequences (FDA-ARGOS): Supporting development and validation of Infectious Disease Dx tests.</title>
        <authorList>
            <person name="Hoffmann M."/>
            <person name="Allard M."/>
            <person name="Evans P."/>
            <person name="Brown E."/>
            <person name="Tallon L.J."/>
            <person name="Sadzewicz L."/>
            <person name="Sengamalay N."/>
            <person name="Ott S."/>
            <person name="Godinez A."/>
            <person name="Nagaraj S."/>
            <person name="Vavikolanu K."/>
            <person name="Aluvathingal J."/>
            <person name="Nadendla S."/>
            <person name="Hobson J."/>
            <person name="Sichtig H."/>
        </authorList>
    </citation>
    <scope>NUCLEOTIDE SEQUENCE [LARGE SCALE GENOMIC DNA]</scope>
    <source>
        <strain evidence="1">FDAARGOS_118</strain>
    </source>
</reference>